<dbReference type="AlphaFoldDB" id="A0A5S5CTV2"/>
<protein>
    <submittedName>
        <fullName evidence="2">Uncharacterized protein</fullName>
    </submittedName>
</protein>
<evidence type="ECO:0000313" key="3">
    <source>
        <dbReference type="Proteomes" id="UP000322499"/>
    </source>
</evidence>
<keyword evidence="1" id="KW-0812">Transmembrane</keyword>
<sequence length="95" mass="9912">MSSTDNQSSRHSAGAFDVRNVIAGLIGLYGVVLVLVGLFGQSAADREKTGDVNANLWAGIAMAVFALAFALWTWLRPVVVDPGADVTGDEDPAAH</sequence>
<reference evidence="2 3" key="1">
    <citation type="submission" date="2019-07" db="EMBL/GenBank/DDBJ databases">
        <title>Genomic Encyclopedia of Archaeal and Bacterial Type Strains, Phase II (KMG-II): from individual species to whole genera.</title>
        <authorList>
            <person name="Goeker M."/>
        </authorList>
    </citation>
    <scope>NUCLEOTIDE SEQUENCE [LARGE SCALE GENOMIC DNA]</scope>
    <source>
        <strain evidence="2 3">DSM 46842</strain>
    </source>
</reference>
<name>A0A5S5CTV2_9ACTN</name>
<gene>
    <name evidence="2" type="ORF">BD833_111126</name>
</gene>
<keyword evidence="1" id="KW-0472">Membrane</keyword>
<feature type="transmembrane region" description="Helical" evidence="1">
    <location>
        <begin position="52"/>
        <end position="75"/>
    </location>
</feature>
<evidence type="ECO:0000313" key="2">
    <source>
        <dbReference type="EMBL" id="TYP85982.1"/>
    </source>
</evidence>
<evidence type="ECO:0000256" key="1">
    <source>
        <dbReference type="SAM" id="Phobius"/>
    </source>
</evidence>
<dbReference type="Proteomes" id="UP000322499">
    <property type="component" value="Unassembled WGS sequence"/>
</dbReference>
<organism evidence="2 3">
    <name type="scientific">Blastococcus xanthinilyticus</name>
    <dbReference type="NCBI Taxonomy" id="1564164"/>
    <lineage>
        <taxon>Bacteria</taxon>
        <taxon>Bacillati</taxon>
        <taxon>Actinomycetota</taxon>
        <taxon>Actinomycetes</taxon>
        <taxon>Geodermatophilales</taxon>
        <taxon>Geodermatophilaceae</taxon>
        <taxon>Blastococcus</taxon>
    </lineage>
</organism>
<feature type="transmembrane region" description="Helical" evidence="1">
    <location>
        <begin position="20"/>
        <end position="40"/>
    </location>
</feature>
<proteinExistence type="predicted"/>
<comment type="caution">
    <text evidence="2">The sequence shown here is derived from an EMBL/GenBank/DDBJ whole genome shotgun (WGS) entry which is preliminary data.</text>
</comment>
<dbReference type="RefSeq" id="WP_166534309.1">
    <property type="nucleotide sequence ID" value="NZ_VNHW01000011.1"/>
</dbReference>
<keyword evidence="3" id="KW-1185">Reference proteome</keyword>
<keyword evidence="1" id="KW-1133">Transmembrane helix</keyword>
<accession>A0A5S5CTV2</accession>
<dbReference type="EMBL" id="VNHW01000011">
    <property type="protein sequence ID" value="TYP85982.1"/>
    <property type="molecule type" value="Genomic_DNA"/>
</dbReference>